<comment type="caution">
    <text evidence="1">The sequence shown here is derived from an EMBL/GenBank/DDBJ whole genome shotgun (WGS) entry which is preliminary data.</text>
</comment>
<sequence>MKLCYSSEELQELFKCSRQTICRMESDGRLKRLYGLPGTFYRAADVLALCEYEEPAHGPLEWERLEGKNKALSEENRALKEKLSCICEALKGVMGNESD</sequence>
<reference evidence="1 2" key="1">
    <citation type="submission" date="2024-03" db="EMBL/GenBank/DDBJ databases">
        <title>Human intestinal bacterial collection.</title>
        <authorList>
            <person name="Pauvert C."/>
            <person name="Hitch T.C.A."/>
            <person name="Clavel T."/>
        </authorList>
    </citation>
    <scope>NUCLEOTIDE SEQUENCE [LARGE SCALE GENOMIC DNA]</scope>
    <source>
        <strain evidence="1 2">CLA-AA-H81</strain>
    </source>
</reference>
<dbReference type="EMBL" id="JBBMEU010000066">
    <property type="protein sequence ID" value="MEQ2422966.1"/>
    <property type="molecule type" value="Genomic_DNA"/>
</dbReference>
<evidence type="ECO:0000313" key="1">
    <source>
        <dbReference type="EMBL" id="MEQ2422966.1"/>
    </source>
</evidence>
<evidence type="ECO:0008006" key="3">
    <source>
        <dbReference type="Google" id="ProtNLM"/>
    </source>
</evidence>
<name>A0ABV1CXW2_9FIRM</name>
<organism evidence="1 2">
    <name type="scientific">Megasphaera intestinihominis</name>
    <dbReference type="NCBI Taxonomy" id="3133159"/>
    <lineage>
        <taxon>Bacteria</taxon>
        <taxon>Bacillati</taxon>
        <taxon>Bacillota</taxon>
        <taxon>Negativicutes</taxon>
        <taxon>Veillonellales</taxon>
        <taxon>Veillonellaceae</taxon>
        <taxon>Megasphaera</taxon>
    </lineage>
</organism>
<dbReference type="RefSeq" id="WP_349173879.1">
    <property type="nucleotide sequence ID" value="NZ_JBBMEU010000066.1"/>
</dbReference>
<protein>
    <recommendedName>
        <fullName evidence="3">Helix-turn-helix domain-containing protein</fullName>
    </recommendedName>
</protein>
<evidence type="ECO:0000313" key="2">
    <source>
        <dbReference type="Proteomes" id="UP001433088"/>
    </source>
</evidence>
<proteinExistence type="predicted"/>
<keyword evidence="2" id="KW-1185">Reference proteome</keyword>
<dbReference type="Proteomes" id="UP001433088">
    <property type="component" value="Unassembled WGS sequence"/>
</dbReference>
<gene>
    <name evidence="1" type="ORF">WMO23_09540</name>
</gene>
<accession>A0ABV1CXW2</accession>